<dbReference type="PANTHER" id="PTHR31361">
    <property type="entry name" value="BETA-GLUCAN SYNTHESIS-ASSOCIATED PROTEIN KRE6-RELATED"/>
    <property type="match status" value="1"/>
</dbReference>
<dbReference type="PROSITE" id="PS51762">
    <property type="entry name" value="GH16_2"/>
    <property type="match status" value="1"/>
</dbReference>
<protein>
    <recommendedName>
        <fullName evidence="11">GH16 domain-containing protein</fullName>
    </recommendedName>
</protein>
<keyword evidence="5 10" id="KW-1133">Transmembrane helix</keyword>
<name>A0ABR3A9D8_9AGAR</name>
<evidence type="ECO:0000256" key="6">
    <source>
        <dbReference type="ARBA" id="ARBA00023136"/>
    </source>
</evidence>
<evidence type="ECO:0000256" key="8">
    <source>
        <dbReference type="ARBA" id="ARBA00023316"/>
    </source>
</evidence>
<dbReference type="Pfam" id="PF03935">
    <property type="entry name" value="SKN1_KRE6_Sbg1"/>
    <property type="match status" value="1"/>
</dbReference>
<evidence type="ECO:0000313" key="12">
    <source>
        <dbReference type="EMBL" id="KAL0070577.1"/>
    </source>
</evidence>
<feature type="region of interest" description="Disordered" evidence="9">
    <location>
        <begin position="16"/>
        <end position="35"/>
    </location>
</feature>
<feature type="domain" description="GH16" evidence="11">
    <location>
        <begin position="176"/>
        <end position="583"/>
    </location>
</feature>
<proteinExistence type="inferred from homology"/>
<comment type="similarity">
    <text evidence="2">Belongs to the SKN1/KRE6 family.</text>
</comment>
<comment type="subcellular location">
    <subcellularLocation>
        <location evidence="1">Membrane</location>
        <topology evidence="1">Single-pass type II membrane protein</topology>
    </subcellularLocation>
</comment>
<sequence>MSANSAFSESGLIRDDKYPAFSSSPSLSRNSSSSRLPHAALFASSASTISNNASNPPRGFVPYEYDPVADSMLPNDEEDLLHDPKVSPEQEKRLYAKHGGGFSWRGFFNVGMLAFLVVALLSLFLFYPVFLEIRDAAKNALIGDNIRVNATGQIPSLNGIRDLVDPDTPESAKTRKGFDGQEYELVFSDEFELPGRTFWPGDDPYLEAMDFWYGVTADMEWYDPGQVVTRDGALVITMDSAEHPTPHVTPGSTAPFTPADNYNLTYRSGMIQSWNKLCFTSGYVEVAVILPGMNGQAEGYWPGAWTMGNLGRAGYRASTDAMWPYSYDSCDVGTFINQTEKGNTGPPAAVYTDKGWIEYDKRLSVLSGQRLSSCTCPNSDHPGPWGTFEGTQRYRGRGAPEIDIIEIQKDQKIDEATGEISPGNVASQSVQFAPFTHDYNIDETHLTIYNQSVTYGNPYHGSPLQQAVSSLTKVPADGYQGMPNRRYITYGFEYWGNPDDRDNGFITWQVDGKPSHKVEPGAVGPDKGTDGSQVGQRIIPEEPLYLILNLGISKNWQNIKPETLMFPAEMLFDYIRIYQRKGHKNVGCSPKDYPTAEYIEKHMDAYNDRNATKFKPGSPRNRLYDGCS</sequence>
<evidence type="ECO:0000256" key="5">
    <source>
        <dbReference type="ARBA" id="ARBA00022989"/>
    </source>
</evidence>
<feature type="transmembrane region" description="Helical" evidence="10">
    <location>
        <begin position="107"/>
        <end position="130"/>
    </location>
</feature>
<evidence type="ECO:0000256" key="2">
    <source>
        <dbReference type="ARBA" id="ARBA00010962"/>
    </source>
</evidence>
<accession>A0ABR3A9D8</accession>
<dbReference type="PANTHER" id="PTHR31361:SF1">
    <property type="entry name" value="BETA-GLUCAN SYNTHESIS-ASSOCIATED PROTEIN KRE6-RELATED"/>
    <property type="match status" value="1"/>
</dbReference>
<dbReference type="InterPro" id="IPR005629">
    <property type="entry name" value="Skn1/Kre6/Sbg1"/>
</dbReference>
<evidence type="ECO:0000256" key="10">
    <source>
        <dbReference type="SAM" id="Phobius"/>
    </source>
</evidence>
<evidence type="ECO:0000313" key="13">
    <source>
        <dbReference type="Proteomes" id="UP001437256"/>
    </source>
</evidence>
<dbReference type="SUPFAM" id="SSF49899">
    <property type="entry name" value="Concanavalin A-like lectins/glucanases"/>
    <property type="match status" value="1"/>
</dbReference>
<evidence type="ECO:0000256" key="1">
    <source>
        <dbReference type="ARBA" id="ARBA00004606"/>
    </source>
</evidence>
<dbReference type="Proteomes" id="UP001437256">
    <property type="component" value="Unassembled WGS sequence"/>
</dbReference>
<gene>
    <name evidence="12" type="ORF">AAF712_002416</name>
</gene>
<evidence type="ECO:0000256" key="7">
    <source>
        <dbReference type="ARBA" id="ARBA00023180"/>
    </source>
</evidence>
<keyword evidence="6 10" id="KW-0472">Membrane</keyword>
<organism evidence="12 13">
    <name type="scientific">Marasmius tenuissimus</name>
    <dbReference type="NCBI Taxonomy" id="585030"/>
    <lineage>
        <taxon>Eukaryota</taxon>
        <taxon>Fungi</taxon>
        <taxon>Dikarya</taxon>
        <taxon>Basidiomycota</taxon>
        <taxon>Agaricomycotina</taxon>
        <taxon>Agaricomycetes</taxon>
        <taxon>Agaricomycetidae</taxon>
        <taxon>Agaricales</taxon>
        <taxon>Marasmiineae</taxon>
        <taxon>Marasmiaceae</taxon>
        <taxon>Marasmius</taxon>
    </lineage>
</organism>
<keyword evidence="3 10" id="KW-0812">Transmembrane</keyword>
<keyword evidence="7" id="KW-0325">Glycoprotein</keyword>
<keyword evidence="13" id="KW-1185">Reference proteome</keyword>
<evidence type="ECO:0000259" key="11">
    <source>
        <dbReference type="PROSITE" id="PS51762"/>
    </source>
</evidence>
<dbReference type="EMBL" id="JBBXMP010000006">
    <property type="protein sequence ID" value="KAL0070577.1"/>
    <property type="molecule type" value="Genomic_DNA"/>
</dbReference>
<dbReference type="InterPro" id="IPR013320">
    <property type="entry name" value="ConA-like_dom_sf"/>
</dbReference>
<keyword evidence="8" id="KW-0961">Cell wall biogenesis/degradation</keyword>
<comment type="caution">
    <text evidence="12">The sequence shown here is derived from an EMBL/GenBank/DDBJ whole genome shotgun (WGS) entry which is preliminary data.</text>
</comment>
<dbReference type="Gene3D" id="2.60.120.200">
    <property type="match status" value="2"/>
</dbReference>
<keyword evidence="4" id="KW-0735">Signal-anchor</keyword>
<feature type="compositionally biased region" description="Low complexity" evidence="9">
    <location>
        <begin position="22"/>
        <end position="35"/>
    </location>
</feature>
<dbReference type="InterPro" id="IPR000757">
    <property type="entry name" value="Beta-glucanase-like"/>
</dbReference>
<evidence type="ECO:0000256" key="9">
    <source>
        <dbReference type="SAM" id="MobiDB-lite"/>
    </source>
</evidence>
<evidence type="ECO:0000256" key="3">
    <source>
        <dbReference type="ARBA" id="ARBA00022692"/>
    </source>
</evidence>
<evidence type="ECO:0000256" key="4">
    <source>
        <dbReference type="ARBA" id="ARBA00022968"/>
    </source>
</evidence>
<reference evidence="12 13" key="1">
    <citation type="submission" date="2024-05" db="EMBL/GenBank/DDBJ databases">
        <title>A draft genome resource for the thread blight pathogen Marasmius tenuissimus strain MS-2.</title>
        <authorList>
            <person name="Yulfo-Soto G.E."/>
            <person name="Baruah I.K."/>
            <person name="Amoako-Attah I."/>
            <person name="Bukari Y."/>
            <person name="Meinhardt L.W."/>
            <person name="Bailey B.A."/>
            <person name="Cohen S.P."/>
        </authorList>
    </citation>
    <scope>NUCLEOTIDE SEQUENCE [LARGE SCALE GENOMIC DNA]</scope>
    <source>
        <strain evidence="12 13">MS-2</strain>
    </source>
</reference>